<evidence type="ECO:0000256" key="6">
    <source>
        <dbReference type="RuleBase" id="RU361157"/>
    </source>
</evidence>
<keyword evidence="2 6" id="KW-0812">Transmembrane</keyword>
<evidence type="ECO:0000256" key="4">
    <source>
        <dbReference type="ARBA" id="ARBA00023136"/>
    </source>
</evidence>
<feature type="domain" description="ABC transmembrane type-2" evidence="7">
    <location>
        <begin position="39"/>
        <end position="273"/>
    </location>
</feature>
<dbReference type="InterPro" id="IPR051784">
    <property type="entry name" value="Nod_factor_ABC_transporter"/>
</dbReference>
<evidence type="ECO:0000256" key="3">
    <source>
        <dbReference type="ARBA" id="ARBA00022989"/>
    </source>
</evidence>
<keyword evidence="6" id="KW-1003">Cell membrane</keyword>
<comment type="subcellular location">
    <subcellularLocation>
        <location evidence="6">Cell membrane</location>
        <topology evidence="6">Multi-pass membrane protein</topology>
    </subcellularLocation>
    <subcellularLocation>
        <location evidence="1">Membrane</location>
        <topology evidence="1">Multi-pass membrane protein</topology>
    </subcellularLocation>
</comment>
<dbReference type="InterPro" id="IPR013525">
    <property type="entry name" value="ABC2_TM"/>
</dbReference>
<dbReference type="InterPro" id="IPR000412">
    <property type="entry name" value="ABC_2_transport"/>
</dbReference>
<evidence type="ECO:0000259" key="7">
    <source>
        <dbReference type="PROSITE" id="PS51012"/>
    </source>
</evidence>
<keyword evidence="5" id="KW-0046">Antibiotic resistance</keyword>
<feature type="transmembrane region" description="Helical" evidence="6">
    <location>
        <begin position="41"/>
        <end position="69"/>
    </location>
</feature>
<gene>
    <name evidence="8" type="ORF">GCM10023081_24200</name>
</gene>
<organism evidence="8 9">
    <name type="scientific">Arthrobacter ginkgonis</name>
    <dbReference type="NCBI Taxonomy" id="1630594"/>
    <lineage>
        <taxon>Bacteria</taxon>
        <taxon>Bacillati</taxon>
        <taxon>Actinomycetota</taxon>
        <taxon>Actinomycetes</taxon>
        <taxon>Micrococcales</taxon>
        <taxon>Micrococcaceae</taxon>
        <taxon>Arthrobacter</taxon>
    </lineage>
</organism>
<dbReference type="Pfam" id="PF01061">
    <property type="entry name" value="ABC2_membrane"/>
    <property type="match status" value="1"/>
</dbReference>
<evidence type="ECO:0000256" key="1">
    <source>
        <dbReference type="ARBA" id="ARBA00004141"/>
    </source>
</evidence>
<protein>
    <recommendedName>
        <fullName evidence="6">Transport permease protein</fullName>
    </recommendedName>
</protein>
<feature type="transmembrane region" description="Helical" evidence="6">
    <location>
        <begin position="247"/>
        <end position="266"/>
    </location>
</feature>
<dbReference type="RefSeq" id="WP_345151069.1">
    <property type="nucleotide sequence ID" value="NZ_BAABEO010000017.1"/>
</dbReference>
<comment type="similarity">
    <text evidence="6">Belongs to the ABC-2 integral membrane protein family.</text>
</comment>
<dbReference type="Proteomes" id="UP001500752">
    <property type="component" value="Unassembled WGS sequence"/>
</dbReference>
<dbReference type="PROSITE" id="PS51012">
    <property type="entry name" value="ABC_TM2"/>
    <property type="match status" value="1"/>
</dbReference>
<dbReference type="PANTHER" id="PTHR43229:SF2">
    <property type="entry name" value="NODULATION PROTEIN J"/>
    <property type="match status" value="1"/>
</dbReference>
<keyword evidence="9" id="KW-1185">Reference proteome</keyword>
<feature type="transmembrane region" description="Helical" evidence="6">
    <location>
        <begin position="192"/>
        <end position="210"/>
    </location>
</feature>
<dbReference type="PANTHER" id="PTHR43229">
    <property type="entry name" value="NODULATION PROTEIN J"/>
    <property type="match status" value="1"/>
</dbReference>
<keyword evidence="4 6" id="KW-0472">Membrane</keyword>
<feature type="transmembrane region" description="Helical" evidence="6">
    <location>
        <begin position="125"/>
        <end position="150"/>
    </location>
</feature>
<evidence type="ECO:0000256" key="2">
    <source>
        <dbReference type="ARBA" id="ARBA00022692"/>
    </source>
</evidence>
<evidence type="ECO:0000313" key="9">
    <source>
        <dbReference type="Proteomes" id="UP001500752"/>
    </source>
</evidence>
<name>A0ABP7CEH9_9MICC</name>
<feature type="transmembrane region" description="Helical" evidence="6">
    <location>
        <begin position="162"/>
        <end position="185"/>
    </location>
</feature>
<dbReference type="EMBL" id="BAABEO010000017">
    <property type="protein sequence ID" value="GAA3685947.1"/>
    <property type="molecule type" value="Genomic_DNA"/>
</dbReference>
<keyword evidence="6" id="KW-0813">Transport</keyword>
<keyword evidence="3 6" id="KW-1133">Transmembrane helix</keyword>
<evidence type="ECO:0000313" key="8">
    <source>
        <dbReference type="EMBL" id="GAA3685947.1"/>
    </source>
</evidence>
<comment type="caution">
    <text evidence="8">The sequence shown here is derived from an EMBL/GenBank/DDBJ whole genome shotgun (WGS) entry which is preliminary data.</text>
</comment>
<reference evidence="9" key="1">
    <citation type="journal article" date="2019" name="Int. J. Syst. Evol. Microbiol.">
        <title>The Global Catalogue of Microorganisms (GCM) 10K type strain sequencing project: providing services to taxonomists for standard genome sequencing and annotation.</title>
        <authorList>
            <consortium name="The Broad Institute Genomics Platform"/>
            <consortium name="The Broad Institute Genome Sequencing Center for Infectious Disease"/>
            <person name="Wu L."/>
            <person name="Ma J."/>
        </authorList>
    </citation>
    <scope>NUCLEOTIDE SEQUENCE [LARGE SCALE GENOMIC DNA]</scope>
    <source>
        <strain evidence="9">JCM 30742</strain>
    </source>
</reference>
<evidence type="ECO:0000256" key="5">
    <source>
        <dbReference type="ARBA" id="ARBA00023251"/>
    </source>
</evidence>
<dbReference type="PIRSF" id="PIRSF006648">
    <property type="entry name" value="DrrB"/>
    <property type="match status" value="1"/>
</dbReference>
<feature type="transmembrane region" description="Helical" evidence="6">
    <location>
        <begin position="81"/>
        <end position="104"/>
    </location>
</feature>
<proteinExistence type="inferred from homology"/>
<sequence>MTTMTAPAAGRESSALQYALADTATLTGRGLKRLVRYPSMVIMMIGLPVVFLLMFVYVFGGMLGAGLGAEADGGVAAYLQYVVPGIVLMAVGSGGAGTAIYIAMDMRQGVAARLATMDVSRTAILSAHALVSVVQALLATLAVGAVAMLLGFRPAGGVLGTLAALGVVALIAFAITWLCLALGIIADTVETASNLPMPLSFLPFLSSGFVPTDSMPAWLGVVAEYQPFTPFIETVRGLLMGTGVGHYGWQSLLWCVLLTGVGMVWSRSKYEASQTRS</sequence>
<dbReference type="InterPro" id="IPR047817">
    <property type="entry name" value="ABC2_TM_bact-type"/>
</dbReference>
<accession>A0ABP7CEH9</accession>